<evidence type="ECO:0000313" key="8">
    <source>
        <dbReference type="Proteomes" id="UP000263993"/>
    </source>
</evidence>
<dbReference type="InterPro" id="IPR004925">
    <property type="entry name" value="HpaB/PvcC/4-BUDH"/>
</dbReference>
<dbReference type="EMBL" id="QRGO01000001">
    <property type="protein sequence ID" value="RDV04291.1"/>
    <property type="molecule type" value="Genomic_DNA"/>
</dbReference>
<dbReference type="Gene3D" id="1.10.3140.10">
    <property type="entry name" value="4-hydroxybutyryl-coa dehydratase, domain 1"/>
    <property type="match status" value="1"/>
</dbReference>
<reference evidence="8" key="1">
    <citation type="submission" date="2018-08" db="EMBL/GenBank/DDBJ databases">
        <authorList>
            <person name="Kim S.-J."/>
            <person name="Jung G.-Y."/>
        </authorList>
    </citation>
    <scope>NUCLEOTIDE SEQUENCE [LARGE SCALE GENOMIC DNA]</scope>
    <source>
        <strain evidence="8">GY_H</strain>
    </source>
</reference>
<feature type="binding site" evidence="4">
    <location>
        <begin position="144"/>
        <end position="146"/>
    </location>
    <ligand>
        <name>FAD</name>
        <dbReference type="ChEBI" id="CHEBI:57692"/>
    </ligand>
</feature>
<accession>A0A371BAC1</accession>
<feature type="domain" description="HpaB/PvcC/4-BUDH C-terminal" evidence="5">
    <location>
        <begin position="276"/>
        <end position="474"/>
    </location>
</feature>
<dbReference type="SUPFAM" id="SSF47203">
    <property type="entry name" value="Acyl-CoA dehydrogenase C-terminal domain-like"/>
    <property type="match status" value="1"/>
</dbReference>
<evidence type="ECO:0000256" key="3">
    <source>
        <dbReference type="ARBA" id="ARBA00023002"/>
    </source>
</evidence>
<keyword evidence="8" id="KW-1185">Reference proteome</keyword>
<dbReference type="Proteomes" id="UP000263993">
    <property type="component" value="Unassembled WGS sequence"/>
</dbReference>
<comment type="caution">
    <text evidence="7">The sequence shown here is derived from an EMBL/GenBank/DDBJ whole genome shotgun (WGS) entry which is preliminary data.</text>
</comment>
<evidence type="ECO:0000313" key="7">
    <source>
        <dbReference type="EMBL" id="RDV04291.1"/>
    </source>
</evidence>
<proteinExistence type="predicted"/>
<protein>
    <submittedName>
        <fullName evidence="7">4-hydroxyphenylacetate 3-hydroxylase</fullName>
    </submittedName>
</protein>
<keyword evidence="1" id="KW-0285">Flavoprotein</keyword>
<dbReference type="Gene3D" id="1.20.140.10">
    <property type="entry name" value="Butyryl-CoA Dehydrogenase, subunit A, domain 3"/>
    <property type="match status" value="1"/>
</dbReference>
<dbReference type="InterPro" id="IPR024719">
    <property type="entry name" value="HpaB/PvcC/4-BUDH_C"/>
</dbReference>
<keyword evidence="2 4" id="KW-0274">FAD</keyword>
<feature type="binding site" evidence="4">
    <location>
        <begin position="150"/>
        <end position="153"/>
    </location>
    <ligand>
        <name>FAD</name>
        <dbReference type="ChEBI" id="CHEBI:57692"/>
    </ligand>
</feature>
<dbReference type="Pfam" id="PF03241">
    <property type="entry name" value="HpaB"/>
    <property type="match status" value="1"/>
</dbReference>
<keyword evidence="3" id="KW-0560">Oxidoreductase</keyword>
<dbReference type="Pfam" id="PF11794">
    <property type="entry name" value="HpaB_N"/>
    <property type="match status" value="1"/>
</dbReference>
<sequence>MRNGKQFLDHLAAKPREIWVLGERVEDVTTHPALVHPAAQIAKLYDLQCDPATPELSFEGPRGRAGTAFIRPASSFDLAKRREAFAAYARSTFGLMGRSPDFLNCSVMALAEAADFFAQGRREFGDNIVRFYEEVRDKDLFLTHALTTPQGDRSKTSSQQSDAFFHLGVVRETSAGIIVSGARTLTTLAPLADEVLIYNIPGLRPGDEKHALAFALPIDTPGITQIMREPYDTGKRYGPDHPLASNFEEADSLLVFKDVLVPWERVFLLGDVGLSNRLYSETQIRNHTAHQTSVRGLIKMQFAIGLAVAVARSSKSDSFLHVQEMLGECVVYLETIRACIHAAEAEAKRAPSGVLMPALAPLQTTRLLMSRAYPRVIEILQIVGAGGIMMTPSMADFASPIGADVVRFNGGADGASGFDRTRLLKVAWDLAGDAFGSRQVQYERYYAGDPVRAHAMTYGEYDWRACMGLVEKAMDLAKP</sequence>
<dbReference type="PIRSF" id="PIRSF000331">
    <property type="entry name" value="HpaA_HpaB"/>
    <property type="match status" value="1"/>
</dbReference>
<evidence type="ECO:0000256" key="2">
    <source>
        <dbReference type="ARBA" id="ARBA00022827"/>
    </source>
</evidence>
<feature type="binding site" evidence="4">
    <location>
        <position position="187"/>
    </location>
    <ligand>
        <name>FAD</name>
        <dbReference type="ChEBI" id="CHEBI:57692"/>
    </ligand>
</feature>
<dbReference type="GO" id="GO:0016627">
    <property type="term" value="F:oxidoreductase activity, acting on the CH-CH group of donors"/>
    <property type="evidence" value="ECO:0007669"/>
    <property type="project" value="InterPro"/>
</dbReference>
<dbReference type="InterPro" id="IPR036250">
    <property type="entry name" value="AcylCo_DH-like_C"/>
</dbReference>
<organism evidence="7 8">
    <name type="scientific">Undibacter mobilis</name>
    <dbReference type="NCBI Taxonomy" id="2292256"/>
    <lineage>
        <taxon>Bacteria</taxon>
        <taxon>Pseudomonadati</taxon>
        <taxon>Pseudomonadota</taxon>
        <taxon>Alphaproteobacteria</taxon>
        <taxon>Hyphomicrobiales</taxon>
        <taxon>Nitrobacteraceae</taxon>
        <taxon>Undibacter</taxon>
    </lineage>
</organism>
<dbReference type="PANTHER" id="PTHR36117">
    <property type="entry name" value="4-HYDROXYPHENYLACETATE 3-MONOOXYGENASE-RELATED"/>
    <property type="match status" value="1"/>
</dbReference>
<evidence type="ECO:0000259" key="6">
    <source>
        <dbReference type="Pfam" id="PF11794"/>
    </source>
</evidence>
<dbReference type="InterPro" id="IPR009100">
    <property type="entry name" value="AcylCoA_DH/oxidase_NM_dom_sf"/>
</dbReference>
<dbReference type="Gene3D" id="2.40.110.10">
    <property type="entry name" value="Butyryl-CoA Dehydrogenase, subunit A, domain 2"/>
    <property type="match status" value="1"/>
</dbReference>
<evidence type="ECO:0000256" key="1">
    <source>
        <dbReference type="ARBA" id="ARBA00022630"/>
    </source>
</evidence>
<gene>
    <name evidence="7" type="ORF">DXH78_06670</name>
</gene>
<feature type="domain" description="HpaB/PvcC/4-BUDH N-terminal" evidence="6">
    <location>
        <begin position="4"/>
        <end position="268"/>
    </location>
</feature>
<dbReference type="InterPro" id="IPR024674">
    <property type="entry name" value="HpaB/PvcC/4-BUDH_N"/>
</dbReference>
<evidence type="ECO:0000259" key="5">
    <source>
        <dbReference type="Pfam" id="PF03241"/>
    </source>
</evidence>
<dbReference type="OrthoDB" id="7233724at2"/>
<evidence type="ECO:0000256" key="4">
    <source>
        <dbReference type="PIRSR" id="PIRSR000331-2"/>
    </source>
</evidence>
<dbReference type="RefSeq" id="WP_115516318.1">
    <property type="nucleotide sequence ID" value="NZ_QRGO01000001.1"/>
</dbReference>
<feature type="binding site" evidence="4">
    <location>
        <begin position="449"/>
        <end position="452"/>
    </location>
    <ligand>
        <name>FAD</name>
        <dbReference type="ChEBI" id="CHEBI:57692"/>
    </ligand>
</feature>
<dbReference type="SUPFAM" id="SSF56645">
    <property type="entry name" value="Acyl-CoA dehydrogenase NM domain-like"/>
    <property type="match status" value="1"/>
</dbReference>
<dbReference type="PANTHER" id="PTHR36117:SF3">
    <property type="entry name" value="4-HYDROXYPHENYLACETATE 3-MONOOXYGENASE-RELATED"/>
    <property type="match status" value="1"/>
</dbReference>
<dbReference type="AlphaFoldDB" id="A0A371BAC1"/>
<dbReference type="InterPro" id="IPR046373">
    <property type="entry name" value="Acyl-CoA_Oxase/DH_mid-dom_sf"/>
</dbReference>
<name>A0A371BAC1_9BRAD</name>